<dbReference type="GO" id="GO:0010498">
    <property type="term" value="P:proteasomal protein catabolic process"/>
    <property type="evidence" value="ECO:0007669"/>
    <property type="project" value="InterPro"/>
</dbReference>
<gene>
    <name evidence="4" type="ORF">SAMN04488543_2186</name>
</gene>
<sequence>MAEASRRGESTTSGPDPAEAPRPTRVMGLETEYGISALPAPHRGAAEEDLHPMQLSNHVVKAYGQLAPGQPAGWDYETESPLRDIRGYEISRSTAHPDQLTDSDLGMANMILTNGARLYVDHAHPEYSGPEVTSALDVVRWDKAGDVVAAIAARRASQSLGRSVRLYKNNTDGKGASYGTHENYLLDRSTPFDRVVTQFTAFLVSRAVVTGAGRVGLGQASQQPGFQLSQRADFFEAEVGLETTLNRPIINTRDEPHADATRHRRLHVITGDANLSEISTYLKVGTASWVLRVIEAGELGADLRLDAPVAAMRAVSHDVGCSAPLTLADGRRLSPVDLQEAYLEACRRHLERVAGTLSEPAVTEAKDVFTRWQEVLDALRSDPLVLADQLDWVAKLALMESYRARDGLGWDAPKLALIDLQYADVDPARSLYAALVAKGKMRRLVGDDEVEAARTTPPEDTRAWFRGRVMEKFGASVVAASWDSVIFDVPGRPALQRVPLLDPLRGTRAHIGQVLEDCADVTELFAALGR</sequence>
<evidence type="ECO:0000256" key="3">
    <source>
        <dbReference type="SAM" id="MobiDB-lite"/>
    </source>
</evidence>
<dbReference type="PANTHER" id="PTHR42307">
    <property type="entry name" value="PUP DEAMIDASE/DEPUPYLASE"/>
    <property type="match status" value="1"/>
</dbReference>
<evidence type="ECO:0000256" key="1">
    <source>
        <dbReference type="ARBA" id="ARBA00009114"/>
    </source>
</evidence>
<evidence type="ECO:0000313" key="4">
    <source>
        <dbReference type="EMBL" id="SDS68370.1"/>
    </source>
</evidence>
<dbReference type="NCBIfam" id="TIGR03688">
    <property type="entry name" value="depupylase_Dop"/>
    <property type="match status" value="1"/>
</dbReference>
<dbReference type="GO" id="GO:0008233">
    <property type="term" value="F:peptidase activity"/>
    <property type="evidence" value="ECO:0007669"/>
    <property type="project" value="InterPro"/>
</dbReference>
<dbReference type="GO" id="GO:0019941">
    <property type="term" value="P:modification-dependent protein catabolic process"/>
    <property type="evidence" value="ECO:0007669"/>
    <property type="project" value="InterPro"/>
</dbReference>
<comment type="similarity">
    <text evidence="1">Belongs to the Pup ligase/Pup deamidase family. Pup deamidase subfamily.</text>
</comment>
<dbReference type="Pfam" id="PF03136">
    <property type="entry name" value="Pup_ligase"/>
    <property type="match status" value="1"/>
</dbReference>
<reference evidence="4 5" key="1">
    <citation type="submission" date="2016-10" db="EMBL/GenBank/DDBJ databases">
        <authorList>
            <person name="de Groot N.N."/>
        </authorList>
    </citation>
    <scope>NUCLEOTIDE SEQUENCE [LARGE SCALE GENOMIC DNA]</scope>
    <source>
        <strain evidence="4 5">DSM 21741</strain>
    </source>
</reference>
<protein>
    <submittedName>
        <fullName evidence="4">Proteasome accessory factor A</fullName>
    </submittedName>
</protein>
<accession>A0A1H1U7B2</accession>
<evidence type="ECO:0000256" key="2">
    <source>
        <dbReference type="PIRSR" id="PIRSR018077-1"/>
    </source>
</evidence>
<dbReference type="GO" id="GO:0070490">
    <property type="term" value="P:protein pupylation"/>
    <property type="evidence" value="ECO:0007669"/>
    <property type="project" value="TreeGrafter"/>
</dbReference>
<keyword evidence="5" id="KW-1185">Reference proteome</keyword>
<dbReference type="InterPro" id="IPR022366">
    <property type="entry name" value="Pup_deamidase"/>
</dbReference>
<dbReference type="STRING" id="546871.SAMN04488543_2186"/>
<dbReference type="GO" id="GO:0016811">
    <property type="term" value="F:hydrolase activity, acting on carbon-nitrogen (but not peptide) bonds, in linear amides"/>
    <property type="evidence" value="ECO:0007669"/>
    <property type="project" value="InterPro"/>
</dbReference>
<dbReference type="EMBL" id="LT629749">
    <property type="protein sequence ID" value="SDS68370.1"/>
    <property type="molecule type" value="Genomic_DNA"/>
</dbReference>
<feature type="active site" description="Proton acceptor" evidence="2">
    <location>
        <position position="121"/>
    </location>
</feature>
<dbReference type="PANTHER" id="PTHR42307:SF2">
    <property type="entry name" value="PUP DEAMIDASE_DEPUPYLASE"/>
    <property type="match status" value="1"/>
</dbReference>
<name>A0A1H1U7B2_9ACTN</name>
<proteinExistence type="inferred from homology"/>
<evidence type="ECO:0000313" key="5">
    <source>
        <dbReference type="Proteomes" id="UP000199092"/>
    </source>
</evidence>
<keyword evidence="4" id="KW-0647">Proteasome</keyword>
<dbReference type="GO" id="GO:0005524">
    <property type="term" value="F:ATP binding"/>
    <property type="evidence" value="ECO:0007669"/>
    <property type="project" value="TreeGrafter"/>
</dbReference>
<dbReference type="PIRSF" id="PIRSF018077">
    <property type="entry name" value="UCP018077"/>
    <property type="match status" value="1"/>
</dbReference>
<dbReference type="AlphaFoldDB" id="A0A1H1U7B2"/>
<dbReference type="InterPro" id="IPR004347">
    <property type="entry name" value="Pup_ligase/deamidase"/>
</dbReference>
<dbReference type="GO" id="GO:0000502">
    <property type="term" value="C:proteasome complex"/>
    <property type="evidence" value="ECO:0007669"/>
    <property type="project" value="UniProtKB-KW"/>
</dbReference>
<dbReference type="Proteomes" id="UP000199092">
    <property type="component" value="Chromosome I"/>
</dbReference>
<feature type="region of interest" description="Disordered" evidence="3">
    <location>
        <begin position="1"/>
        <end position="23"/>
    </location>
</feature>
<organism evidence="4 5">
    <name type="scientific">Friedmanniella luteola</name>
    <dbReference type="NCBI Taxonomy" id="546871"/>
    <lineage>
        <taxon>Bacteria</taxon>
        <taxon>Bacillati</taxon>
        <taxon>Actinomycetota</taxon>
        <taxon>Actinomycetes</taxon>
        <taxon>Propionibacteriales</taxon>
        <taxon>Nocardioidaceae</taxon>
        <taxon>Friedmanniella</taxon>
    </lineage>
</organism>